<feature type="domain" description="SPOR" evidence="2">
    <location>
        <begin position="256"/>
        <end position="335"/>
    </location>
</feature>
<accession>A0A7X9FRM8</accession>
<feature type="compositionally biased region" description="Polar residues" evidence="1">
    <location>
        <begin position="57"/>
        <end position="70"/>
    </location>
</feature>
<evidence type="ECO:0000259" key="2">
    <source>
        <dbReference type="PROSITE" id="PS51724"/>
    </source>
</evidence>
<feature type="region of interest" description="Disordered" evidence="1">
    <location>
        <begin position="106"/>
        <end position="162"/>
    </location>
</feature>
<dbReference type="Pfam" id="PF05036">
    <property type="entry name" value="SPOR"/>
    <property type="match status" value="1"/>
</dbReference>
<feature type="compositionally biased region" description="Basic and acidic residues" evidence="1">
    <location>
        <begin position="225"/>
        <end position="248"/>
    </location>
</feature>
<dbReference type="AlphaFoldDB" id="A0A7X9FRM8"/>
<evidence type="ECO:0000256" key="1">
    <source>
        <dbReference type="SAM" id="MobiDB-lite"/>
    </source>
</evidence>
<dbReference type="Proteomes" id="UP000524246">
    <property type="component" value="Unassembled WGS sequence"/>
</dbReference>
<dbReference type="Gene3D" id="3.30.70.1070">
    <property type="entry name" value="Sporulation related repeat"/>
    <property type="match status" value="1"/>
</dbReference>
<dbReference type="InterPro" id="IPR007730">
    <property type="entry name" value="SPOR-like_dom"/>
</dbReference>
<sequence>MAVSYWLGIYTGTRASYETEMVTGLASAAKIPINPPLVKEEQPLSVQDVYAKLDESQPLQVSPNTTQPKGTESPELAAIKKVELPEAKHLANGGEDLDAELSETLLKPSDSMAPSKEKQLAKSAGEDVWSTRSGQQVASPKKVESGGISDTTKTLGSEKPEVLREASVAGADQKKGLEHLAKNLGAIPNAPSTDLNVASVENQKETSAIHEMVKTVPTAASTPKASKEDKQKEKEKLKEAEKASKQETAEVAQKKTSVPRGWFAQVAAPKELKDADAIALKLRKSGFTVVVETAKVRGENYYRILVGPENTKETADRLLGQLKRETYLQGEPFVRMVK</sequence>
<evidence type="ECO:0000313" key="3">
    <source>
        <dbReference type="EMBL" id="NMC63038.1"/>
    </source>
</evidence>
<dbReference type="SUPFAM" id="SSF110997">
    <property type="entry name" value="Sporulation related repeat"/>
    <property type="match status" value="1"/>
</dbReference>
<comment type="caution">
    <text evidence="3">The sequence shown here is derived from an EMBL/GenBank/DDBJ whole genome shotgun (WGS) entry which is preliminary data.</text>
</comment>
<dbReference type="GO" id="GO:0042834">
    <property type="term" value="F:peptidoglycan binding"/>
    <property type="evidence" value="ECO:0007669"/>
    <property type="project" value="InterPro"/>
</dbReference>
<feature type="region of interest" description="Disordered" evidence="1">
    <location>
        <begin position="215"/>
        <end position="254"/>
    </location>
</feature>
<gene>
    <name evidence="3" type="ORF">GYA55_07705</name>
</gene>
<organism evidence="3 4">
    <name type="scientific">SAR324 cluster bacterium</name>
    <dbReference type="NCBI Taxonomy" id="2024889"/>
    <lineage>
        <taxon>Bacteria</taxon>
        <taxon>Deltaproteobacteria</taxon>
        <taxon>SAR324 cluster</taxon>
    </lineage>
</organism>
<proteinExistence type="predicted"/>
<dbReference type="EMBL" id="JAAZON010000338">
    <property type="protein sequence ID" value="NMC63038.1"/>
    <property type="molecule type" value="Genomic_DNA"/>
</dbReference>
<dbReference type="PROSITE" id="PS51724">
    <property type="entry name" value="SPOR"/>
    <property type="match status" value="1"/>
</dbReference>
<feature type="region of interest" description="Disordered" evidence="1">
    <location>
        <begin position="54"/>
        <end position="74"/>
    </location>
</feature>
<dbReference type="InterPro" id="IPR036680">
    <property type="entry name" value="SPOR-like_sf"/>
</dbReference>
<evidence type="ECO:0000313" key="4">
    <source>
        <dbReference type="Proteomes" id="UP000524246"/>
    </source>
</evidence>
<reference evidence="3 4" key="1">
    <citation type="journal article" date="2020" name="Biotechnol. Biofuels">
        <title>New insights from the biogas microbiome by comprehensive genome-resolved metagenomics of nearly 1600 species originating from multiple anaerobic digesters.</title>
        <authorList>
            <person name="Campanaro S."/>
            <person name="Treu L."/>
            <person name="Rodriguez-R L.M."/>
            <person name="Kovalovszki A."/>
            <person name="Ziels R.M."/>
            <person name="Maus I."/>
            <person name="Zhu X."/>
            <person name="Kougias P.G."/>
            <person name="Basile A."/>
            <person name="Luo G."/>
            <person name="Schluter A."/>
            <person name="Konstantinidis K.T."/>
            <person name="Angelidaki I."/>
        </authorList>
    </citation>
    <scope>NUCLEOTIDE SEQUENCE [LARGE SCALE GENOMIC DNA]</scope>
    <source>
        <strain evidence="3">AS27yjCOA_65</strain>
    </source>
</reference>
<protein>
    <submittedName>
        <fullName evidence="3">SPOR domain-containing protein</fullName>
    </submittedName>
</protein>
<name>A0A7X9FRM8_9DELT</name>